<evidence type="ECO:0000313" key="2">
    <source>
        <dbReference type="EMBL" id="OQR97965.1"/>
    </source>
</evidence>
<dbReference type="SUPFAM" id="SSF64268">
    <property type="entry name" value="PX domain"/>
    <property type="match status" value="1"/>
</dbReference>
<accession>A0A1V9ZIY8</accession>
<dbReference type="AlphaFoldDB" id="A0A1V9ZIY8"/>
<name>A0A1V9ZIY8_ACHHY</name>
<dbReference type="Pfam" id="PF00787">
    <property type="entry name" value="PX"/>
    <property type="match status" value="1"/>
</dbReference>
<dbReference type="InterPro" id="IPR001683">
    <property type="entry name" value="PX_dom"/>
</dbReference>
<evidence type="ECO:0000259" key="1">
    <source>
        <dbReference type="Pfam" id="PF00787"/>
    </source>
</evidence>
<dbReference type="InterPro" id="IPR036871">
    <property type="entry name" value="PX_dom_sf"/>
</dbReference>
<dbReference type="Gene3D" id="3.30.1520.10">
    <property type="entry name" value="Phox-like domain"/>
    <property type="match status" value="1"/>
</dbReference>
<dbReference type="GO" id="GO:0035091">
    <property type="term" value="F:phosphatidylinositol binding"/>
    <property type="evidence" value="ECO:0007669"/>
    <property type="project" value="InterPro"/>
</dbReference>
<sequence>MAATRPPKTDDIIFLCLARSLLPMLPALPLLESAPWYYFAKTSSGLPPAPVSVTASISPCHQALGYYVQYDVALECPVTGLVWTVSKRYSQLLRFYKELVKAHTTSPHPWIAYIMQTPFPKKHFDAERPRVIAERWRYVHFLMGHLWSISSLGDCESKSTSLYRMIQDFLEIPCCISFGPMLGPINDPCAICLDDIMHLQSAERKIIFQLVCGHYFHQECLQDCDVLSALPTLGDKRHRRGYGIT</sequence>
<comment type="caution">
    <text evidence="2">The sequence shown here is derived from an EMBL/GenBank/DDBJ whole genome shotgun (WGS) entry which is preliminary data.</text>
</comment>
<protein>
    <recommendedName>
        <fullName evidence="1">PX domain-containing protein</fullName>
    </recommendedName>
</protein>
<evidence type="ECO:0000313" key="3">
    <source>
        <dbReference type="Proteomes" id="UP000243579"/>
    </source>
</evidence>
<dbReference type="EMBL" id="JNBR01000092">
    <property type="protein sequence ID" value="OQR97965.1"/>
    <property type="molecule type" value="Genomic_DNA"/>
</dbReference>
<keyword evidence="3" id="KW-1185">Reference proteome</keyword>
<organism evidence="2 3">
    <name type="scientific">Achlya hypogyna</name>
    <name type="common">Oomycete</name>
    <name type="synonym">Protoachlya hypogyna</name>
    <dbReference type="NCBI Taxonomy" id="1202772"/>
    <lineage>
        <taxon>Eukaryota</taxon>
        <taxon>Sar</taxon>
        <taxon>Stramenopiles</taxon>
        <taxon>Oomycota</taxon>
        <taxon>Saprolegniomycetes</taxon>
        <taxon>Saprolegniales</taxon>
        <taxon>Achlyaceae</taxon>
        <taxon>Achlya</taxon>
    </lineage>
</organism>
<proteinExistence type="predicted"/>
<reference evidence="2 3" key="1">
    <citation type="journal article" date="2014" name="Genome Biol. Evol.">
        <title>The secreted proteins of Achlya hypogyna and Thraustotheca clavata identify the ancestral oomycete secretome and reveal gene acquisitions by horizontal gene transfer.</title>
        <authorList>
            <person name="Misner I."/>
            <person name="Blouin N."/>
            <person name="Leonard G."/>
            <person name="Richards T.A."/>
            <person name="Lane C.E."/>
        </authorList>
    </citation>
    <scope>NUCLEOTIDE SEQUENCE [LARGE SCALE GENOMIC DNA]</scope>
    <source>
        <strain evidence="2 3">ATCC 48635</strain>
    </source>
</reference>
<dbReference type="CDD" id="cd16448">
    <property type="entry name" value="RING-H2"/>
    <property type="match status" value="1"/>
</dbReference>
<dbReference type="Proteomes" id="UP000243579">
    <property type="component" value="Unassembled WGS sequence"/>
</dbReference>
<dbReference type="Gene3D" id="3.30.40.10">
    <property type="entry name" value="Zinc/RING finger domain, C3HC4 (zinc finger)"/>
    <property type="match status" value="1"/>
</dbReference>
<dbReference type="STRING" id="1202772.A0A1V9ZIY8"/>
<gene>
    <name evidence="2" type="ORF">ACHHYP_09365</name>
</gene>
<dbReference type="InterPro" id="IPR013083">
    <property type="entry name" value="Znf_RING/FYVE/PHD"/>
</dbReference>
<feature type="domain" description="PX" evidence="1">
    <location>
        <begin position="83"/>
        <end position="139"/>
    </location>
</feature>
<dbReference type="SUPFAM" id="SSF57850">
    <property type="entry name" value="RING/U-box"/>
    <property type="match status" value="1"/>
</dbReference>